<dbReference type="RefSeq" id="WP_069701478.1">
    <property type="nucleotide sequence ID" value="NZ_MJAT01000006.1"/>
</dbReference>
<comment type="caution">
    <text evidence="1">The sequence shown here is derived from an EMBL/GenBank/DDBJ whole genome shotgun (WGS) entry which is preliminary data.</text>
</comment>
<dbReference type="Proteomes" id="UP000095255">
    <property type="component" value="Unassembled WGS sequence"/>
</dbReference>
<accession>A0A1E5L7X2</accession>
<evidence type="ECO:0000313" key="1">
    <source>
        <dbReference type="EMBL" id="OEH86250.1"/>
    </source>
</evidence>
<evidence type="ECO:0000313" key="2">
    <source>
        <dbReference type="Proteomes" id="UP000095255"/>
    </source>
</evidence>
<dbReference type="InterPro" id="IPR008767">
    <property type="entry name" value="Phage_SPP1_head-tail_adaptor"/>
</dbReference>
<evidence type="ECO:0008006" key="3">
    <source>
        <dbReference type="Google" id="ProtNLM"/>
    </source>
</evidence>
<gene>
    <name evidence="1" type="ORF">BHU72_12000</name>
</gene>
<name>A0A1E5L7X2_9FIRM</name>
<dbReference type="STRING" id="1390249.BHU72_12000"/>
<dbReference type="InterPro" id="IPR038666">
    <property type="entry name" value="SSP1_head-tail_sf"/>
</dbReference>
<dbReference type="Pfam" id="PF05521">
    <property type="entry name" value="Phage_HCP"/>
    <property type="match status" value="1"/>
</dbReference>
<dbReference type="EMBL" id="MJAT01000006">
    <property type="protein sequence ID" value="OEH86250.1"/>
    <property type="molecule type" value="Genomic_DNA"/>
</dbReference>
<proteinExistence type="predicted"/>
<keyword evidence="2" id="KW-1185">Reference proteome</keyword>
<reference evidence="1 2" key="1">
    <citation type="submission" date="2016-09" db="EMBL/GenBank/DDBJ databases">
        <title>Desulfuribacillus arsenicus sp. nov., an obligately anaerobic, dissimilatory arsenic- and antimonate-reducing bacterium isolated from anoxic sediments.</title>
        <authorList>
            <person name="Abin C.A."/>
            <person name="Hollibaugh J.T."/>
        </authorList>
    </citation>
    <scope>NUCLEOTIDE SEQUENCE [LARGE SCALE GENOMIC DNA]</scope>
    <source>
        <strain evidence="1 2">MLFW-2</strain>
    </source>
</reference>
<dbReference type="Gene3D" id="2.40.10.270">
    <property type="entry name" value="Bacteriophage SPP1 head-tail adaptor protein"/>
    <property type="match status" value="1"/>
</dbReference>
<organism evidence="1 2">
    <name type="scientific">Desulfuribacillus stibiiarsenatis</name>
    <dbReference type="NCBI Taxonomy" id="1390249"/>
    <lineage>
        <taxon>Bacteria</taxon>
        <taxon>Bacillati</taxon>
        <taxon>Bacillota</taxon>
        <taxon>Desulfuribacillia</taxon>
        <taxon>Desulfuribacillales</taxon>
        <taxon>Desulfuribacillaceae</taxon>
        <taxon>Desulfuribacillus</taxon>
    </lineage>
</organism>
<protein>
    <recommendedName>
        <fullName evidence="3">Head-tail adaptor protein</fullName>
    </recommendedName>
</protein>
<dbReference type="AlphaFoldDB" id="A0A1E5L7X2"/>
<dbReference type="OrthoDB" id="2049222at2"/>
<sequence>MRAIERYYKPGIKVQRSISVKNGIGGHTEQWNEHLNISGLIDAVSGDKSISAAKETERVTHILFCAVNDIQSSDRIVDQLGNIYRIKLVDNPMQMNSHMEILLEMVGHDQVSEQ</sequence>
<dbReference type="NCBIfam" id="TIGR01563">
    <property type="entry name" value="gp16_SPP1"/>
    <property type="match status" value="1"/>
</dbReference>